<dbReference type="OrthoDB" id="2664080at2"/>
<evidence type="ECO:0000313" key="1">
    <source>
        <dbReference type="EMBL" id="RAV21155.1"/>
    </source>
</evidence>
<keyword evidence="2" id="KW-1185">Reference proteome</keyword>
<dbReference type="Proteomes" id="UP000250369">
    <property type="component" value="Unassembled WGS sequence"/>
</dbReference>
<accession>A0A329MMR5</accession>
<proteinExistence type="predicted"/>
<evidence type="ECO:0008006" key="3">
    <source>
        <dbReference type="Google" id="ProtNLM"/>
    </source>
</evidence>
<dbReference type="EMBL" id="QMFB01000005">
    <property type="protein sequence ID" value="RAV21155.1"/>
    <property type="molecule type" value="Genomic_DNA"/>
</dbReference>
<reference evidence="1 2" key="1">
    <citation type="journal article" date="2009" name="Int. J. Syst. Evol. Microbiol.">
        <title>Paenibacillus contaminans sp. nov., isolated from a contaminated laboratory plate.</title>
        <authorList>
            <person name="Chou J.H."/>
            <person name="Lee J.H."/>
            <person name="Lin M.C."/>
            <person name="Chang P.S."/>
            <person name="Arun A.B."/>
            <person name="Young C.C."/>
            <person name="Chen W.M."/>
        </authorList>
    </citation>
    <scope>NUCLEOTIDE SEQUENCE [LARGE SCALE GENOMIC DNA]</scope>
    <source>
        <strain evidence="1 2">CKOBP-6</strain>
    </source>
</reference>
<gene>
    <name evidence="1" type="ORF">DQG23_10840</name>
</gene>
<protein>
    <recommendedName>
        <fullName evidence="3">DUF2993 domain-containing protein</fullName>
    </recommendedName>
</protein>
<sequence>MRKALGIAGVLLLAVIAAAAVLLWYIRPAETLDLSYRDISIVEKVTEMVRKRELVVELDDDELSNLVKRAIAEKPQLTEDVRITGVRVETENGLLALHVNAVAKGFVKAGATIYAKLEWREPNLLLTLDRGAVKKLEIPGKYFSQQNFIVPLYDKLPALVGIKDIRLEDGKLRIMLKLLR</sequence>
<organism evidence="1 2">
    <name type="scientific">Paenibacillus contaminans</name>
    <dbReference type="NCBI Taxonomy" id="450362"/>
    <lineage>
        <taxon>Bacteria</taxon>
        <taxon>Bacillati</taxon>
        <taxon>Bacillota</taxon>
        <taxon>Bacilli</taxon>
        <taxon>Bacillales</taxon>
        <taxon>Paenibacillaceae</taxon>
        <taxon>Paenibacillus</taxon>
    </lineage>
</organism>
<dbReference type="RefSeq" id="WP_113030857.1">
    <property type="nucleotide sequence ID" value="NZ_QMFB01000005.1"/>
</dbReference>
<comment type="caution">
    <text evidence="1">The sequence shown here is derived from an EMBL/GenBank/DDBJ whole genome shotgun (WGS) entry which is preliminary data.</text>
</comment>
<name>A0A329MMR5_9BACL</name>
<dbReference type="AlphaFoldDB" id="A0A329MMR5"/>
<evidence type="ECO:0000313" key="2">
    <source>
        <dbReference type="Proteomes" id="UP000250369"/>
    </source>
</evidence>